<comment type="catalytic activity">
    <reaction evidence="12">
        <text>succinyl-CoA + glycine + H(+) = 5-aminolevulinate + CO2 + CoA</text>
        <dbReference type="Rhea" id="RHEA:12921"/>
        <dbReference type="ChEBI" id="CHEBI:15378"/>
        <dbReference type="ChEBI" id="CHEBI:16526"/>
        <dbReference type="ChEBI" id="CHEBI:57287"/>
        <dbReference type="ChEBI" id="CHEBI:57292"/>
        <dbReference type="ChEBI" id="CHEBI:57305"/>
        <dbReference type="ChEBI" id="CHEBI:356416"/>
        <dbReference type="EC" id="2.3.1.37"/>
    </reaction>
</comment>
<dbReference type="GO" id="GO:0003870">
    <property type="term" value="F:5-aminolevulinate synthase activity"/>
    <property type="evidence" value="ECO:0007669"/>
    <property type="project" value="UniProtKB-EC"/>
</dbReference>
<dbReference type="InterPro" id="IPR004839">
    <property type="entry name" value="Aminotransferase_I/II_large"/>
</dbReference>
<evidence type="ECO:0000256" key="5">
    <source>
        <dbReference type="ARBA" id="ARBA00022679"/>
    </source>
</evidence>
<evidence type="ECO:0000256" key="2">
    <source>
        <dbReference type="ARBA" id="ARBA00005029"/>
    </source>
</evidence>
<dbReference type="GO" id="GO:0030170">
    <property type="term" value="F:pyridoxal phosphate binding"/>
    <property type="evidence" value="ECO:0007669"/>
    <property type="project" value="InterPro"/>
</dbReference>
<evidence type="ECO:0000256" key="10">
    <source>
        <dbReference type="ARBA" id="ARBA00031945"/>
    </source>
</evidence>
<protein>
    <recommendedName>
        <fullName evidence="4">5-aminolevulinate synthase</fullName>
        <ecNumber evidence="4">2.3.1.37</ecNumber>
    </recommendedName>
    <alternativeName>
        <fullName evidence="9">5-aminolevulinic acid synthase</fullName>
    </alternativeName>
    <alternativeName>
        <fullName evidence="10">Delta-ALA synthase</fullName>
    </alternativeName>
    <alternativeName>
        <fullName evidence="11">Delta-aminolevulinate synthase</fullName>
    </alternativeName>
</protein>
<dbReference type="GO" id="GO:0005739">
    <property type="term" value="C:mitochondrion"/>
    <property type="evidence" value="ECO:0007669"/>
    <property type="project" value="TreeGrafter"/>
</dbReference>
<evidence type="ECO:0000256" key="13">
    <source>
        <dbReference type="RuleBase" id="RU003693"/>
    </source>
</evidence>
<evidence type="ECO:0000256" key="8">
    <source>
        <dbReference type="ARBA" id="ARBA00023315"/>
    </source>
</evidence>
<dbReference type="InterPro" id="IPR015424">
    <property type="entry name" value="PyrdxlP-dep_Trfase"/>
</dbReference>
<evidence type="ECO:0000313" key="15">
    <source>
        <dbReference type="EMBL" id="OMJ73964.1"/>
    </source>
</evidence>
<comment type="caution">
    <text evidence="15">The sequence shown here is derived from an EMBL/GenBank/DDBJ whole genome shotgun (WGS) entry which is preliminary data.</text>
</comment>
<keyword evidence="7" id="KW-0350">Heme biosynthesis</keyword>
<dbReference type="FunFam" id="3.40.640.10:FF:000006">
    <property type="entry name" value="5-aminolevulinate synthase, mitochondrial"/>
    <property type="match status" value="1"/>
</dbReference>
<evidence type="ECO:0000256" key="12">
    <source>
        <dbReference type="ARBA" id="ARBA00047654"/>
    </source>
</evidence>
<dbReference type="CDD" id="cd06454">
    <property type="entry name" value="KBL_like"/>
    <property type="match status" value="1"/>
</dbReference>
<comment type="pathway">
    <text evidence="2">Porphyrin-containing compound metabolism; protoporphyrin-IX biosynthesis; 5-aminolevulinate from glycine: step 1/1.</text>
</comment>
<keyword evidence="8" id="KW-0012">Acyltransferase</keyword>
<evidence type="ECO:0000259" key="14">
    <source>
        <dbReference type="Pfam" id="PF00155"/>
    </source>
</evidence>
<keyword evidence="16" id="KW-1185">Reference proteome</keyword>
<dbReference type="NCBIfam" id="TIGR01821">
    <property type="entry name" value="5aminolev_synth"/>
    <property type="match status" value="1"/>
</dbReference>
<evidence type="ECO:0000256" key="9">
    <source>
        <dbReference type="ARBA" id="ARBA00031691"/>
    </source>
</evidence>
<dbReference type="PANTHER" id="PTHR13693">
    <property type="entry name" value="CLASS II AMINOTRANSFERASE/8-AMINO-7-OXONONANOATE SYNTHASE"/>
    <property type="match status" value="1"/>
</dbReference>
<dbReference type="SUPFAM" id="SSF53383">
    <property type="entry name" value="PLP-dependent transferases"/>
    <property type="match status" value="1"/>
</dbReference>
<dbReference type="PANTHER" id="PTHR13693:SF102">
    <property type="entry name" value="2-AMINO-3-KETOBUTYRATE COENZYME A LIGASE, MITOCHONDRIAL"/>
    <property type="match status" value="1"/>
</dbReference>
<dbReference type="OrthoDB" id="10263824at2759"/>
<evidence type="ECO:0000256" key="11">
    <source>
        <dbReference type="ARBA" id="ARBA00032773"/>
    </source>
</evidence>
<feature type="domain" description="Aminotransferase class I/classII large" evidence="14">
    <location>
        <begin position="124"/>
        <end position="472"/>
    </location>
</feature>
<dbReference type="Gene3D" id="3.40.640.10">
    <property type="entry name" value="Type I PLP-dependent aspartate aminotransferase-like (Major domain)"/>
    <property type="match status" value="1"/>
</dbReference>
<dbReference type="Proteomes" id="UP000187209">
    <property type="component" value="Unassembled WGS sequence"/>
</dbReference>
<keyword evidence="5" id="KW-0808">Transferase</keyword>
<dbReference type="EMBL" id="MPUH01000784">
    <property type="protein sequence ID" value="OMJ73964.1"/>
    <property type="molecule type" value="Genomic_DNA"/>
</dbReference>
<dbReference type="Pfam" id="PF00155">
    <property type="entry name" value="Aminotran_1_2"/>
    <property type="match status" value="1"/>
</dbReference>
<dbReference type="EC" id="2.3.1.37" evidence="4"/>
<dbReference type="GO" id="GO:0006782">
    <property type="term" value="P:protoporphyrinogen IX biosynthetic process"/>
    <property type="evidence" value="ECO:0007669"/>
    <property type="project" value="UniProtKB-UniPathway"/>
</dbReference>
<comment type="cofactor">
    <cofactor evidence="1 13">
        <name>pyridoxal 5'-phosphate</name>
        <dbReference type="ChEBI" id="CHEBI:597326"/>
    </cofactor>
</comment>
<evidence type="ECO:0000256" key="3">
    <source>
        <dbReference type="ARBA" id="ARBA00008392"/>
    </source>
</evidence>
<dbReference type="UniPathway" id="UPA00251">
    <property type="reaction ID" value="UER00375"/>
</dbReference>
<evidence type="ECO:0000256" key="6">
    <source>
        <dbReference type="ARBA" id="ARBA00022898"/>
    </source>
</evidence>
<gene>
    <name evidence="15" type="ORF">SteCoe_27243</name>
</gene>
<dbReference type="InterPro" id="IPR015422">
    <property type="entry name" value="PyrdxlP-dep_Trfase_small"/>
</dbReference>
<sequence>MKLNAIRCIELVKHLCPFLTKQSLITAELIVSNAASCPFMKVMNLVKNNEQPTIESISEALNNPMNFLDLEVLVPKKTNSLDQHFEAAIKRLRDEGRYRVFTNILRNAGEFPMAVEHMTGSNRKITVWCSNDYLCQGQNPVVLEAMHKCLKIHGAGSGGTRNIGGNTNLHVKLESELADLHDKESALVCTSGYVANEAALSTLPSLFPNGAIYFSDEENHASMIYGMRYSKLNKKDIRVFRHNDVEHLEQLLKTADNDEDREKVKIIVFESVYSMSGSISPLEKIKEIATRFGALTYIDEVHAVGLYGKRGGGVCQERNIEMDIISGTLGKAFGVHGGYIAASSLIIDCIRSYAPSFIFTTSLPPVTLAGSIASIQYLKKSSKERELLHAHSKLMKKRLTEEDLPVLPSDSHIVPLFIGNASKCKEVSDTMFRDYGLYVQPINYPTVPRGQELLRLSPGPMHTAEKIEEFISAAKTVWKSFGLIGYSELQKKLAKKSS</sequence>
<dbReference type="AlphaFoldDB" id="A0A1R2BB23"/>
<evidence type="ECO:0000256" key="1">
    <source>
        <dbReference type="ARBA" id="ARBA00001933"/>
    </source>
</evidence>
<dbReference type="PROSITE" id="PS00599">
    <property type="entry name" value="AA_TRANSFER_CLASS_2"/>
    <property type="match status" value="1"/>
</dbReference>
<dbReference type="InterPro" id="IPR010961">
    <property type="entry name" value="4pyrrol_synth_NH2levulA_synth"/>
</dbReference>
<reference evidence="15 16" key="1">
    <citation type="submission" date="2016-11" db="EMBL/GenBank/DDBJ databases">
        <title>The macronuclear genome of Stentor coeruleus: a giant cell with tiny introns.</title>
        <authorList>
            <person name="Slabodnick M."/>
            <person name="Ruby J.G."/>
            <person name="Reiff S.B."/>
            <person name="Swart E.C."/>
            <person name="Gosai S."/>
            <person name="Prabakaran S."/>
            <person name="Witkowska E."/>
            <person name="Larue G.E."/>
            <person name="Fisher S."/>
            <person name="Freeman R.M."/>
            <person name="Gunawardena J."/>
            <person name="Chu W."/>
            <person name="Stover N.A."/>
            <person name="Gregory B.D."/>
            <person name="Nowacki M."/>
            <person name="Derisi J."/>
            <person name="Roy S.W."/>
            <person name="Marshall W.F."/>
            <person name="Sood P."/>
        </authorList>
    </citation>
    <scope>NUCLEOTIDE SEQUENCE [LARGE SCALE GENOMIC DNA]</scope>
    <source>
        <strain evidence="15">WM001</strain>
    </source>
</reference>
<dbReference type="Gene3D" id="3.90.1150.10">
    <property type="entry name" value="Aspartate Aminotransferase, domain 1"/>
    <property type="match status" value="1"/>
</dbReference>
<organism evidence="15 16">
    <name type="scientific">Stentor coeruleus</name>
    <dbReference type="NCBI Taxonomy" id="5963"/>
    <lineage>
        <taxon>Eukaryota</taxon>
        <taxon>Sar</taxon>
        <taxon>Alveolata</taxon>
        <taxon>Ciliophora</taxon>
        <taxon>Postciliodesmatophora</taxon>
        <taxon>Heterotrichea</taxon>
        <taxon>Heterotrichida</taxon>
        <taxon>Stentoridae</taxon>
        <taxon>Stentor</taxon>
    </lineage>
</organism>
<dbReference type="InterPro" id="IPR050087">
    <property type="entry name" value="AON_synthase_class-II"/>
</dbReference>
<dbReference type="InterPro" id="IPR001917">
    <property type="entry name" value="Aminotrans_II_pyridoxalP_BS"/>
</dbReference>
<evidence type="ECO:0000256" key="4">
    <source>
        <dbReference type="ARBA" id="ARBA00013257"/>
    </source>
</evidence>
<proteinExistence type="inferred from homology"/>
<evidence type="ECO:0000313" key="16">
    <source>
        <dbReference type="Proteomes" id="UP000187209"/>
    </source>
</evidence>
<dbReference type="InterPro" id="IPR015421">
    <property type="entry name" value="PyrdxlP-dep_Trfase_major"/>
</dbReference>
<name>A0A1R2BB23_9CILI</name>
<comment type="similarity">
    <text evidence="3 13">Belongs to the class-II pyridoxal-phosphate-dependent aminotransferase family.</text>
</comment>
<accession>A0A1R2BB23</accession>
<keyword evidence="6 13" id="KW-0663">Pyridoxal phosphate</keyword>
<evidence type="ECO:0000256" key="7">
    <source>
        <dbReference type="ARBA" id="ARBA00023133"/>
    </source>
</evidence>